<feature type="coiled-coil region" evidence="1">
    <location>
        <begin position="199"/>
        <end position="226"/>
    </location>
</feature>
<dbReference type="PANTHER" id="PTHR35490">
    <property type="entry name" value="BACTERIOPHAGE N4 ADSORPTION B PROTEIN"/>
    <property type="match status" value="1"/>
</dbReference>
<accession>A0A8T2SXY4</accession>
<feature type="transmembrane region" description="Helical" evidence="3">
    <location>
        <begin position="341"/>
        <end position="359"/>
    </location>
</feature>
<feature type="compositionally biased region" description="Low complexity" evidence="2">
    <location>
        <begin position="44"/>
        <end position="56"/>
    </location>
</feature>
<evidence type="ECO:0000256" key="2">
    <source>
        <dbReference type="SAM" id="MobiDB-lite"/>
    </source>
</evidence>
<gene>
    <name evidence="4" type="ORF">KP509_17G029200</name>
</gene>
<keyword evidence="5" id="KW-1185">Reference proteome</keyword>
<dbReference type="EMBL" id="CM035422">
    <property type="protein sequence ID" value="KAH7372920.1"/>
    <property type="molecule type" value="Genomic_DNA"/>
</dbReference>
<reference evidence="4" key="1">
    <citation type="submission" date="2021-08" db="EMBL/GenBank/DDBJ databases">
        <title>WGS assembly of Ceratopteris richardii.</title>
        <authorList>
            <person name="Marchant D.B."/>
            <person name="Chen G."/>
            <person name="Jenkins J."/>
            <person name="Shu S."/>
            <person name="Leebens-Mack J."/>
            <person name="Grimwood J."/>
            <person name="Schmutz J."/>
            <person name="Soltis P."/>
            <person name="Soltis D."/>
            <person name="Chen Z.-H."/>
        </authorList>
    </citation>
    <scope>NUCLEOTIDE SEQUENCE</scope>
    <source>
        <strain evidence="4">Whitten #5841</strain>
        <tissue evidence="4">Leaf</tissue>
    </source>
</reference>
<name>A0A8T2SXY4_CERRI</name>
<feature type="compositionally biased region" description="Basic and acidic residues" evidence="2">
    <location>
        <begin position="91"/>
        <end position="100"/>
    </location>
</feature>
<dbReference type="Proteomes" id="UP000825935">
    <property type="component" value="Chromosome 17"/>
</dbReference>
<dbReference type="OMA" id="QMSPSLY"/>
<keyword evidence="1" id="KW-0175">Coiled coil</keyword>
<dbReference type="OrthoDB" id="1923043at2759"/>
<protein>
    <submittedName>
        <fullName evidence="4">Uncharacterized protein</fullName>
    </submittedName>
</protein>
<evidence type="ECO:0000256" key="1">
    <source>
        <dbReference type="SAM" id="Coils"/>
    </source>
</evidence>
<comment type="caution">
    <text evidence="4">The sequence shown here is derived from an EMBL/GenBank/DDBJ whole genome shotgun (WGS) entry which is preliminary data.</text>
</comment>
<evidence type="ECO:0000313" key="4">
    <source>
        <dbReference type="EMBL" id="KAH7372920.1"/>
    </source>
</evidence>
<dbReference type="AlphaFoldDB" id="A0A8T2SXY4"/>
<feature type="region of interest" description="Disordered" evidence="2">
    <location>
        <begin position="44"/>
        <end position="100"/>
    </location>
</feature>
<keyword evidence="3" id="KW-0472">Membrane</keyword>
<dbReference type="PANTHER" id="PTHR35490:SF2">
    <property type="entry name" value="BACTERIOPHAGE N4 ADSORPTION B PROTEIN"/>
    <property type="match status" value="1"/>
</dbReference>
<sequence length="371" mass="41477">MSSAVVGNLVHPLKKPSYREDQNDTPFPFHPILYVTPSVVLRESTSSAPSSPSASPYVVNFKRRGPNTSIRNQDVGGQEESAPHSSTSNEDTDRTRTQEEDMKGMDVAYPCPNLSCSGTYCRAEENGLSEENAMLADLPDLESVTTKTHKMRMRPAILSRQSSTCEEFYDAPETPSDDSHSLQTSVNAVPLMKMRDMSAQDLEHSLQEEVARRIRAEEALALLQESCNGIIQRCASIGILMAPNEDMTNSIGKNMHDACDHLSERLAVARMVAGAVARAAAKVTKDEEMEHLIASKNWEISRLWDKLQYLEIINREMSQRNQECIEIAKRQRQRSKRNQKLFLGFFCSTIFLGTAGLLCHKSNLWSHRVAG</sequence>
<keyword evidence="3" id="KW-0812">Transmembrane</keyword>
<evidence type="ECO:0000256" key="3">
    <source>
        <dbReference type="SAM" id="Phobius"/>
    </source>
</evidence>
<proteinExistence type="predicted"/>
<organism evidence="4 5">
    <name type="scientific">Ceratopteris richardii</name>
    <name type="common">Triangle waterfern</name>
    <dbReference type="NCBI Taxonomy" id="49495"/>
    <lineage>
        <taxon>Eukaryota</taxon>
        <taxon>Viridiplantae</taxon>
        <taxon>Streptophyta</taxon>
        <taxon>Embryophyta</taxon>
        <taxon>Tracheophyta</taxon>
        <taxon>Polypodiopsida</taxon>
        <taxon>Polypodiidae</taxon>
        <taxon>Polypodiales</taxon>
        <taxon>Pteridineae</taxon>
        <taxon>Pteridaceae</taxon>
        <taxon>Parkerioideae</taxon>
        <taxon>Ceratopteris</taxon>
    </lineage>
</organism>
<evidence type="ECO:0000313" key="5">
    <source>
        <dbReference type="Proteomes" id="UP000825935"/>
    </source>
</evidence>
<keyword evidence="3" id="KW-1133">Transmembrane helix</keyword>